<feature type="domain" description="Glycerol-3-phosphate dehydrogenase NAD-dependent N-terminal" evidence="12">
    <location>
        <begin position="12"/>
        <end position="167"/>
    </location>
</feature>
<dbReference type="InterPro" id="IPR006168">
    <property type="entry name" value="G3P_DH_NAD-dep"/>
</dbReference>
<evidence type="ECO:0000256" key="7">
    <source>
        <dbReference type="PIRSR" id="PIRSR000114-1"/>
    </source>
</evidence>
<dbReference type="Pfam" id="PF07479">
    <property type="entry name" value="NAD_Gly3P_dh_C"/>
    <property type="match status" value="1"/>
</dbReference>
<feature type="active site" description="Proton acceptor" evidence="7">
    <location>
        <position position="198"/>
    </location>
</feature>
<evidence type="ECO:0000313" key="14">
    <source>
        <dbReference type="EMBL" id="MBO8444405.1"/>
    </source>
</evidence>
<evidence type="ECO:0000256" key="10">
    <source>
        <dbReference type="RuleBase" id="RU000437"/>
    </source>
</evidence>
<dbReference type="NCBIfam" id="NF000942">
    <property type="entry name" value="PRK00094.1-4"/>
    <property type="match status" value="1"/>
</dbReference>
<dbReference type="NCBIfam" id="NF000940">
    <property type="entry name" value="PRK00094.1-2"/>
    <property type="match status" value="1"/>
</dbReference>
<dbReference type="SUPFAM" id="SSF48179">
    <property type="entry name" value="6-phosphogluconate dehydrogenase C-terminal domain-like"/>
    <property type="match status" value="1"/>
</dbReference>
<dbReference type="GO" id="GO:0008654">
    <property type="term" value="P:phospholipid biosynthetic process"/>
    <property type="evidence" value="ECO:0007669"/>
    <property type="project" value="UniProtKB-KW"/>
</dbReference>
<dbReference type="EC" id="1.1.1.94" evidence="11"/>
<feature type="domain" description="Glycerol-3-phosphate dehydrogenase NAD-dependent C-terminal" evidence="13">
    <location>
        <begin position="187"/>
        <end position="326"/>
    </location>
</feature>
<protein>
    <recommendedName>
        <fullName evidence="11">Glycerol-3-phosphate dehydrogenase</fullName>
        <ecNumber evidence="11">1.1.1.94</ecNumber>
    </recommendedName>
</protein>
<dbReference type="EMBL" id="JADIMO010000021">
    <property type="protein sequence ID" value="MBO8444405.1"/>
    <property type="molecule type" value="Genomic_DNA"/>
</dbReference>
<dbReference type="PANTHER" id="PTHR11728">
    <property type="entry name" value="GLYCEROL-3-PHOSPHATE DEHYDROGENASE"/>
    <property type="match status" value="1"/>
</dbReference>
<evidence type="ECO:0000259" key="13">
    <source>
        <dbReference type="Pfam" id="PF07479"/>
    </source>
</evidence>
<feature type="binding site" evidence="9">
    <location>
        <position position="147"/>
    </location>
    <ligand>
        <name>NAD(+)</name>
        <dbReference type="ChEBI" id="CHEBI:57540"/>
    </ligand>
</feature>
<evidence type="ECO:0000256" key="2">
    <source>
        <dbReference type="ARBA" id="ARBA00022516"/>
    </source>
</evidence>
<dbReference type="GO" id="GO:0005829">
    <property type="term" value="C:cytosol"/>
    <property type="evidence" value="ECO:0007669"/>
    <property type="project" value="TreeGrafter"/>
</dbReference>
<comment type="caution">
    <text evidence="14">The sequence shown here is derived from an EMBL/GenBank/DDBJ whole genome shotgun (WGS) entry which is preliminary data.</text>
</comment>
<keyword evidence="9 10" id="KW-0520">NAD</keyword>
<evidence type="ECO:0000256" key="6">
    <source>
        <dbReference type="ARBA" id="ARBA00023264"/>
    </source>
</evidence>
<keyword evidence="4" id="KW-0443">Lipid metabolism</keyword>
<proteinExistence type="inferred from homology"/>
<comment type="catalytic activity">
    <reaction evidence="11">
        <text>sn-glycerol 3-phosphate + NADP(+) = dihydroxyacetone phosphate + NADPH + H(+)</text>
        <dbReference type="Rhea" id="RHEA:11096"/>
        <dbReference type="ChEBI" id="CHEBI:15378"/>
        <dbReference type="ChEBI" id="CHEBI:57597"/>
        <dbReference type="ChEBI" id="CHEBI:57642"/>
        <dbReference type="ChEBI" id="CHEBI:57783"/>
        <dbReference type="ChEBI" id="CHEBI:58349"/>
        <dbReference type="EC" id="1.1.1.94"/>
    </reaction>
</comment>
<dbReference type="InterPro" id="IPR013328">
    <property type="entry name" value="6PGD_dom2"/>
</dbReference>
<comment type="similarity">
    <text evidence="1 10">Belongs to the NAD-dependent glycerol-3-phosphate dehydrogenase family.</text>
</comment>
<evidence type="ECO:0000256" key="1">
    <source>
        <dbReference type="ARBA" id="ARBA00011009"/>
    </source>
</evidence>
<evidence type="ECO:0000256" key="11">
    <source>
        <dbReference type="RuleBase" id="RU000439"/>
    </source>
</evidence>
<dbReference type="InterPro" id="IPR008927">
    <property type="entry name" value="6-PGluconate_DH-like_C_sf"/>
</dbReference>
<dbReference type="GO" id="GO:0047952">
    <property type="term" value="F:glycerol-3-phosphate dehydrogenase [NAD(P)+] activity"/>
    <property type="evidence" value="ECO:0007669"/>
    <property type="project" value="UniProtKB-EC"/>
</dbReference>
<accession>A0A9D9H7X6</accession>
<dbReference type="InterPro" id="IPR011128">
    <property type="entry name" value="G3P_DH_NAD-dep_N"/>
</dbReference>
<evidence type="ECO:0000256" key="9">
    <source>
        <dbReference type="PIRSR" id="PIRSR000114-3"/>
    </source>
</evidence>
<dbReference type="GO" id="GO:0005975">
    <property type="term" value="P:carbohydrate metabolic process"/>
    <property type="evidence" value="ECO:0007669"/>
    <property type="project" value="InterPro"/>
</dbReference>
<dbReference type="GO" id="GO:0046168">
    <property type="term" value="P:glycerol-3-phosphate catabolic process"/>
    <property type="evidence" value="ECO:0007669"/>
    <property type="project" value="InterPro"/>
</dbReference>
<name>A0A9D9H7X6_9BACT</name>
<dbReference type="GO" id="GO:0051287">
    <property type="term" value="F:NAD binding"/>
    <property type="evidence" value="ECO:0007669"/>
    <property type="project" value="InterPro"/>
</dbReference>
<dbReference type="PANTHER" id="PTHR11728:SF1">
    <property type="entry name" value="GLYCEROL-3-PHOSPHATE DEHYDROGENASE [NAD(+)] 2, CHLOROPLASTIC"/>
    <property type="match status" value="1"/>
</dbReference>
<evidence type="ECO:0000256" key="3">
    <source>
        <dbReference type="ARBA" id="ARBA00023002"/>
    </source>
</evidence>
<dbReference type="InterPro" id="IPR036291">
    <property type="entry name" value="NAD(P)-bd_dom_sf"/>
</dbReference>
<dbReference type="Gene3D" id="3.40.50.720">
    <property type="entry name" value="NAD(P)-binding Rossmann-like Domain"/>
    <property type="match status" value="1"/>
</dbReference>
<feature type="binding site" evidence="9">
    <location>
        <position position="262"/>
    </location>
    <ligand>
        <name>NAD(+)</name>
        <dbReference type="ChEBI" id="CHEBI:57540"/>
    </ligand>
</feature>
<keyword evidence="2" id="KW-0444">Lipid biosynthesis</keyword>
<dbReference type="InterPro" id="IPR006109">
    <property type="entry name" value="G3P_DH_NAD-dep_C"/>
</dbReference>
<dbReference type="Gene3D" id="1.10.1040.10">
    <property type="entry name" value="N-(1-d-carboxylethyl)-l-norvaline Dehydrogenase, domain 2"/>
    <property type="match status" value="1"/>
</dbReference>
<dbReference type="SUPFAM" id="SSF51735">
    <property type="entry name" value="NAD(P)-binding Rossmann-fold domains"/>
    <property type="match status" value="1"/>
</dbReference>
<reference evidence="14" key="2">
    <citation type="journal article" date="2021" name="PeerJ">
        <title>Extensive microbial diversity within the chicken gut microbiome revealed by metagenomics and culture.</title>
        <authorList>
            <person name="Gilroy R."/>
            <person name="Ravi A."/>
            <person name="Getino M."/>
            <person name="Pursley I."/>
            <person name="Horton D.L."/>
            <person name="Alikhan N.F."/>
            <person name="Baker D."/>
            <person name="Gharbi K."/>
            <person name="Hall N."/>
            <person name="Watson M."/>
            <person name="Adriaenssens E.M."/>
            <person name="Foster-Nyarko E."/>
            <person name="Jarju S."/>
            <person name="Secka A."/>
            <person name="Antonio M."/>
            <person name="Oren A."/>
            <person name="Chaudhuri R.R."/>
            <person name="La Ragione R."/>
            <person name="Hildebrand F."/>
            <person name="Pallen M.J."/>
        </authorList>
    </citation>
    <scope>NUCLEOTIDE SEQUENCE</scope>
    <source>
        <strain evidence="14">D5-748</strain>
    </source>
</reference>
<evidence type="ECO:0000256" key="5">
    <source>
        <dbReference type="ARBA" id="ARBA00023209"/>
    </source>
</evidence>
<keyword evidence="3 10" id="KW-0560">Oxidoreductase</keyword>
<evidence type="ECO:0000256" key="4">
    <source>
        <dbReference type="ARBA" id="ARBA00023098"/>
    </source>
</evidence>
<evidence type="ECO:0000313" key="15">
    <source>
        <dbReference type="Proteomes" id="UP000823619"/>
    </source>
</evidence>
<keyword evidence="5" id="KW-0594">Phospholipid biosynthesis</keyword>
<evidence type="ECO:0000256" key="8">
    <source>
        <dbReference type="PIRSR" id="PIRSR000114-2"/>
    </source>
</evidence>
<sequence>MDYKIVKEARCAVIGYGSWATAITGLLTRNESEVWWYIRNPEVLEGVMTDGRNPKYVSEVEFDLTRVHPSDDINEVVRHAEIIIMAVPSAYLKDFLEPLTEPLNDKFVVSAIKGIIPGEYQTVAEYLRDRYSLSFRQIGIIGGPSHAEEVSKGRLSYLTIVCTSEENAHMIGKKLGCASVRLSYSTDIYGVEYASILKNIYAIATGIAVGLGYGDNYLAVLISNCANEMTRFLKESYPDNRNTFAPAYLGDLLVTCYSIYSRNRRLGLLIGRGCTVKSALNEMTMIAEGYFAAECIRHINFKHKVDMPIADMVYEILYRNAPARRSMKELSDKL</sequence>
<dbReference type="PROSITE" id="PS00957">
    <property type="entry name" value="NAD_G3PDH"/>
    <property type="match status" value="1"/>
</dbReference>
<reference evidence="14" key="1">
    <citation type="submission" date="2020-10" db="EMBL/GenBank/DDBJ databases">
        <authorList>
            <person name="Gilroy R."/>
        </authorList>
    </citation>
    <scope>NUCLEOTIDE SEQUENCE</scope>
    <source>
        <strain evidence="14">D5-748</strain>
    </source>
</reference>
<dbReference type="AlphaFoldDB" id="A0A9D9H7X6"/>
<feature type="binding site" evidence="8">
    <location>
        <position position="113"/>
    </location>
    <ligand>
        <name>substrate</name>
    </ligand>
</feature>
<organism evidence="14 15">
    <name type="scientific">Candidatus Cryptobacteroides merdavium</name>
    <dbReference type="NCBI Taxonomy" id="2840769"/>
    <lineage>
        <taxon>Bacteria</taxon>
        <taxon>Pseudomonadati</taxon>
        <taxon>Bacteroidota</taxon>
        <taxon>Bacteroidia</taxon>
        <taxon>Bacteroidales</taxon>
        <taxon>Candidatus Cryptobacteroides</taxon>
    </lineage>
</organism>
<dbReference type="PRINTS" id="PR00077">
    <property type="entry name" value="GPDHDRGNASE"/>
</dbReference>
<gene>
    <name evidence="14" type="ORF">IAC23_01740</name>
</gene>
<dbReference type="Proteomes" id="UP000823619">
    <property type="component" value="Unassembled WGS sequence"/>
</dbReference>
<keyword evidence="6" id="KW-1208">Phospholipid metabolism</keyword>
<evidence type="ECO:0000259" key="12">
    <source>
        <dbReference type="Pfam" id="PF01210"/>
    </source>
</evidence>
<dbReference type="Pfam" id="PF01210">
    <property type="entry name" value="NAD_Gly3P_dh_N"/>
    <property type="match status" value="1"/>
</dbReference>
<feature type="binding site" evidence="8">
    <location>
        <begin position="262"/>
        <end position="263"/>
    </location>
    <ligand>
        <name>substrate</name>
    </ligand>
</feature>
<dbReference type="PIRSF" id="PIRSF000114">
    <property type="entry name" value="Glycerol-3-P_dh"/>
    <property type="match status" value="1"/>
</dbReference>